<feature type="binding site" evidence="4">
    <location>
        <position position="36"/>
    </location>
    <ligand>
        <name>NAD(+)</name>
        <dbReference type="ChEBI" id="CHEBI:57540"/>
    </ligand>
</feature>
<feature type="binding site" evidence="4">
    <location>
        <position position="202"/>
    </location>
    <ligand>
        <name>NAD(+)</name>
        <dbReference type="ChEBI" id="CHEBI:57540"/>
    </ligand>
</feature>
<evidence type="ECO:0000259" key="6">
    <source>
        <dbReference type="PROSITE" id="PS50305"/>
    </source>
</evidence>
<comment type="caution">
    <text evidence="4">Lacks conserved residue(s) required for the propagation of feature annotation.</text>
</comment>
<dbReference type="PROSITE" id="PS50305">
    <property type="entry name" value="SIRTUIN"/>
    <property type="match status" value="1"/>
</dbReference>
<accession>A0A383R729</accession>
<feature type="binding site" evidence="4 5">
    <location>
        <position position="164"/>
    </location>
    <ligand>
        <name>Zn(2+)</name>
        <dbReference type="ChEBI" id="CHEBI:29105"/>
    </ligand>
</feature>
<dbReference type="PANTHER" id="PTHR11085">
    <property type="entry name" value="NAD-DEPENDENT PROTEIN DEACYLASE SIRTUIN-5, MITOCHONDRIAL-RELATED"/>
    <property type="match status" value="1"/>
</dbReference>
<dbReference type="InterPro" id="IPR028628">
    <property type="entry name" value="Sirtuin_class_U"/>
</dbReference>
<evidence type="ECO:0000256" key="3">
    <source>
        <dbReference type="ARBA" id="ARBA00023027"/>
    </source>
</evidence>
<protein>
    <recommendedName>
        <fullName evidence="4">NAD-dependent protein deacetylase</fullName>
        <ecNumber evidence="4">2.3.1.286</ecNumber>
    </recommendedName>
    <alternativeName>
        <fullName evidence="4">Regulatory protein SIR2 homolog</fullName>
    </alternativeName>
</protein>
<keyword evidence="7" id="KW-0378">Hydrolase</keyword>
<evidence type="ECO:0000256" key="4">
    <source>
        <dbReference type="HAMAP-Rule" id="MF_01968"/>
    </source>
</evidence>
<dbReference type="RefSeq" id="WP_232055487.1">
    <property type="nucleotide sequence ID" value="NZ_LS992241.1"/>
</dbReference>
<proteinExistence type="inferred from homology"/>
<gene>
    <name evidence="4 7" type="primary">cobB</name>
    <name evidence="7" type="ORF">PBLR_10746</name>
</gene>
<feature type="binding site" evidence="4">
    <location>
        <position position="203"/>
    </location>
    <ligand>
        <name>NAD(+)</name>
        <dbReference type="ChEBI" id="CHEBI:57540"/>
    </ligand>
</feature>
<dbReference type="EC" id="2.3.1.286" evidence="4"/>
<feature type="binding site" evidence="4 5">
    <location>
        <position position="142"/>
    </location>
    <ligand>
        <name>Zn(2+)</name>
        <dbReference type="ChEBI" id="CHEBI:29105"/>
    </ligand>
</feature>
<comment type="similarity">
    <text evidence="4">Belongs to the sirtuin family. Class U subfamily.</text>
</comment>
<keyword evidence="4 5" id="KW-0862">Zinc</keyword>
<dbReference type="SUPFAM" id="SSF52467">
    <property type="entry name" value="DHS-like NAD/FAD-binding domain"/>
    <property type="match status" value="1"/>
</dbReference>
<comment type="subcellular location">
    <subcellularLocation>
        <location evidence="4">Cytoplasm</location>
    </subcellularLocation>
</comment>
<evidence type="ECO:0000256" key="2">
    <source>
        <dbReference type="ARBA" id="ARBA00022679"/>
    </source>
</evidence>
<feature type="binding site" evidence="4">
    <location>
        <position position="115"/>
    </location>
    <ligand>
        <name>nicotinamide</name>
        <dbReference type="ChEBI" id="CHEBI:17154"/>
    </ligand>
</feature>
<dbReference type="AlphaFoldDB" id="A0A383R729"/>
<dbReference type="HAMAP" id="MF_01968">
    <property type="entry name" value="Sirtuin_ClassU"/>
    <property type="match status" value="1"/>
</dbReference>
<feature type="binding site" evidence="4 5">
    <location>
        <position position="161"/>
    </location>
    <ligand>
        <name>Zn(2+)</name>
        <dbReference type="ChEBI" id="CHEBI:29105"/>
    </ligand>
</feature>
<dbReference type="EMBL" id="LS992241">
    <property type="protein sequence ID" value="SYX82324.1"/>
    <property type="molecule type" value="Genomic_DNA"/>
</dbReference>
<comment type="catalytic activity">
    <reaction evidence="4">
        <text>N(6)-acetyl-L-lysyl-[protein] + NAD(+) + H2O = 2''-O-acetyl-ADP-D-ribose + nicotinamide + L-lysyl-[protein]</text>
        <dbReference type="Rhea" id="RHEA:43636"/>
        <dbReference type="Rhea" id="RHEA-COMP:9752"/>
        <dbReference type="Rhea" id="RHEA-COMP:10731"/>
        <dbReference type="ChEBI" id="CHEBI:15377"/>
        <dbReference type="ChEBI" id="CHEBI:17154"/>
        <dbReference type="ChEBI" id="CHEBI:29969"/>
        <dbReference type="ChEBI" id="CHEBI:57540"/>
        <dbReference type="ChEBI" id="CHEBI:61930"/>
        <dbReference type="ChEBI" id="CHEBI:83767"/>
        <dbReference type="EC" id="2.3.1.286"/>
    </reaction>
</comment>
<comment type="function">
    <text evidence="4">NAD-dependent protein deacetylase which modulates the activities of several enzymes which are inactive in their acetylated form.</text>
</comment>
<keyword evidence="2 4" id="KW-0808">Transferase</keyword>
<reference evidence="8" key="1">
    <citation type="submission" date="2018-08" db="EMBL/GenBank/DDBJ databases">
        <authorList>
            <person name="Chevrot R."/>
        </authorList>
    </citation>
    <scope>NUCLEOTIDE SEQUENCE [LARGE SCALE GENOMIC DNA]</scope>
</reference>
<comment type="cofactor">
    <cofactor evidence="4">
        <name>Zn(2+)</name>
        <dbReference type="ChEBI" id="CHEBI:29105"/>
    </cofactor>
    <text evidence="4">Binds 1 zinc ion per subunit.</text>
</comment>
<feature type="binding site" evidence="4">
    <location>
        <position position="32"/>
    </location>
    <ligand>
        <name>NAD(+)</name>
        <dbReference type="ChEBI" id="CHEBI:57540"/>
    </ligand>
</feature>
<feature type="binding site" evidence="4 5">
    <location>
        <position position="139"/>
    </location>
    <ligand>
        <name>Zn(2+)</name>
        <dbReference type="ChEBI" id="CHEBI:29105"/>
    </ligand>
</feature>
<dbReference type="CDD" id="cd01407">
    <property type="entry name" value="SIR2-fam"/>
    <property type="match status" value="1"/>
</dbReference>
<feature type="binding site" evidence="4">
    <location>
        <position position="131"/>
    </location>
    <ligand>
        <name>NAD(+)</name>
        <dbReference type="ChEBI" id="CHEBI:57540"/>
    </ligand>
</feature>
<dbReference type="GO" id="GO:0005737">
    <property type="term" value="C:cytoplasm"/>
    <property type="evidence" value="ECO:0007669"/>
    <property type="project" value="UniProtKB-SubCell"/>
</dbReference>
<keyword evidence="1 4" id="KW-0963">Cytoplasm</keyword>
<evidence type="ECO:0000256" key="1">
    <source>
        <dbReference type="ARBA" id="ARBA00022490"/>
    </source>
</evidence>
<keyword evidence="4 5" id="KW-0479">Metal-binding</keyword>
<feature type="active site" description="Proton acceptor" evidence="4 5">
    <location>
        <position position="131"/>
    </location>
</feature>
<feature type="binding site" evidence="4">
    <location>
        <position position="113"/>
    </location>
    <ligand>
        <name>NAD(+)</name>
        <dbReference type="ChEBI" id="CHEBI:57540"/>
    </ligand>
</feature>
<keyword evidence="3 4" id="KW-0520">NAD</keyword>
<feature type="binding site" evidence="4">
    <location>
        <position position="43"/>
    </location>
    <ligand>
        <name>NAD(+)</name>
        <dbReference type="ChEBI" id="CHEBI:57540"/>
    </ligand>
</feature>
<evidence type="ECO:0000313" key="8">
    <source>
        <dbReference type="Proteomes" id="UP000304148"/>
    </source>
</evidence>
<dbReference type="Pfam" id="PF02146">
    <property type="entry name" value="SIR2"/>
    <property type="match status" value="1"/>
</dbReference>
<name>A0A383R729_PAEAL</name>
<dbReference type="PANTHER" id="PTHR11085:SF4">
    <property type="entry name" value="NAD-DEPENDENT PROTEIN DEACYLASE"/>
    <property type="match status" value="1"/>
</dbReference>
<dbReference type="InterPro" id="IPR029035">
    <property type="entry name" value="DHS-like_NAD/FAD-binding_dom"/>
</dbReference>
<sequence>MTEQMNPILHAHAEELADLLRSSRHVVFFGGAGTSTESGIPDFRSDNGVFADDEAFRYPPEVMLSRSFYDRDPATFYRFYRAKMLHPSAKPNGAHRALARLEEDGIVSAVVTQNIDGLHQAAGSKEVWELHGSVHRNRCTACGAEYGLDAVLNSEQVIPSCKQCGGTLKPDVVLYEEQLNDAVISRAIERIRESDLLIVGGTSLTVQPAASFVRLATKAKLVLMNRTATSMDGHADAVYREPMGELFALTYYKMTGKEV</sequence>
<evidence type="ECO:0000256" key="5">
    <source>
        <dbReference type="PROSITE-ProRule" id="PRU00236"/>
    </source>
</evidence>
<evidence type="ECO:0000313" key="7">
    <source>
        <dbReference type="EMBL" id="SYX82324.1"/>
    </source>
</evidence>
<dbReference type="InterPro" id="IPR026590">
    <property type="entry name" value="Ssirtuin_cat_dom"/>
</dbReference>
<dbReference type="GO" id="GO:0017136">
    <property type="term" value="F:histone deacetylase activity, NAD-dependent"/>
    <property type="evidence" value="ECO:0007669"/>
    <property type="project" value="TreeGrafter"/>
</dbReference>
<dbReference type="InterPro" id="IPR003000">
    <property type="entry name" value="Sirtuin"/>
</dbReference>
<feature type="binding site" evidence="4">
    <location>
        <position position="115"/>
    </location>
    <ligand>
        <name>NAD(+)</name>
        <dbReference type="ChEBI" id="CHEBI:57540"/>
    </ligand>
</feature>
<feature type="binding site" evidence="4">
    <location>
        <position position="43"/>
    </location>
    <ligand>
        <name>nicotinamide</name>
        <dbReference type="ChEBI" id="CHEBI:17154"/>
    </ligand>
</feature>
<dbReference type="GO" id="GO:0070403">
    <property type="term" value="F:NAD+ binding"/>
    <property type="evidence" value="ECO:0007669"/>
    <property type="project" value="UniProtKB-UniRule"/>
</dbReference>
<feature type="binding site" evidence="4">
    <location>
        <position position="44"/>
    </location>
    <ligand>
        <name>NAD(+)</name>
        <dbReference type="ChEBI" id="CHEBI:57540"/>
    </ligand>
</feature>
<dbReference type="GO" id="GO:0008270">
    <property type="term" value="F:zinc ion binding"/>
    <property type="evidence" value="ECO:0007669"/>
    <property type="project" value="UniProtKB-UniRule"/>
</dbReference>
<organism evidence="7 8">
    <name type="scientific">Paenibacillus alvei</name>
    <name type="common">Bacillus alvei</name>
    <dbReference type="NCBI Taxonomy" id="44250"/>
    <lineage>
        <taxon>Bacteria</taxon>
        <taxon>Bacillati</taxon>
        <taxon>Bacillota</taxon>
        <taxon>Bacilli</taxon>
        <taxon>Bacillales</taxon>
        <taxon>Paenibacillaceae</taxon>
        <taxon>Paenibacillus</taxon>
    </lineage>
</organism>
<dbReference type="NCBIfam" id="NF001752">
    <property type="entry name" value="PRK00481.1-1"/>
    <property type="match status" value="1"/>
</dbReference>
<feature type="binding site" evidence="4">
    <location>
        <position position="116"/>
    </location>
    <ligand>
        <name>NAD(+)</name>
        <dbReference type="ChEBI" id="CHEBI:57540"/>
    </ligand>
</feature>
<dbReference type="Gene3D" id="3.40.50.1220">
    <property type="entry name" value="TPP-binding domain"/>
    <property type="match status" value="1"/>
</dbReference>
<dbReference type="GO" id="GO:0016787">
    <property type="term" value="F:hydrolase activity"/>
    <property type="evidence" value="ECO:0007669"/>
    <property type="project" value="UniProtKB-KW"/>
</dbReference>
<dbReference type="InterPro" id="IPR050134">
    <property type="entry name" value="NAD-dep_sirtuin_deacylases"/>
</dbReference>
<feature type="binding site" evidence="4">
    <location>
        <position position="225"/>
    </location>
    <ligand>
        <name>NAD(+)</name>
        <dbReference type="ChEBI" id="CHEBI:57540"/>
    </ligand>
</feature>
<feature type="binding site" evidence="4">
    <location>
        <position position="116"/>
    </location>
    <ligand>
        <name>nicotinamide</name>
        <dbReference type="ChEBI" id="CHEBI:17154"/>
    </ligand>
</feature>
<dbReference type="InterPro" id="IPR026591">
    <property type="entry name" value="Sirtuin_cat_small_dom_sf"/>
</dbReference>
<dbReference type="Proteomes" id="UP000304148">
    <property type="component" value="Chromosome"/>
</dbReference>
<dbReference type="Gene3D" id="3.30.1600.10">
    <property type="entry name" value="SIR2/SIRT2 'Small Domain"/>
    <property type="match status" value="1"/>
</dbReference>
<feature type="domain" description="Deacetylase sirtuin-type" evidence="6">
    <location>
        <begin position="6"/>
        <end position="259"/>
    </location>
</feature>